<name>A0A833J6N4_9HYPH</name>
<protein>
    <submittedName>
        <fullName evidence="2">Uncharacterized protein</fullName>
    </submittedName>
</protein>
<evidence type="ECO:0000313" key="3">
    <source>
        <dbReference type="Proteomes" id="UP000469949"/>
    </source>
</evidence>
<dbReference type="Proteomes" id="UP000469949">
    <property type="component" value="Unassembled WGS sequence"/>
</dbReference>
<feature type="region of interest" description="Disordered" evidence="1">
    <location>
        <begin position="1"/>
        <end position="30"/>
    </location>
</feature>
<comment type="caution">
    <text evidence="2">The sequence shown here is derived from an EMBL/GenBank/DDBJ whole genome shotgun (WGS) entry which is preliminary data.</text>
</comment>
<accession>A0A833J6N4</accession>
<organism evidence="2 3">
    <name type="scientific">Methylorubrum populi</name>
    <dbReference type="NCBI Taxonomy" id="223967"/>
    <lineage>
        <taxon>Bacteria</taxon>
        <taxon>Pseudomonadati</taxon>
        <taxon>Pseudomonadota</taxon>
        <taxon>Alphaproteobacteria</taxon>
        <taxon>Hyphomicrobiales</taxon>
        <taxon>Methylobacteriaceae</taxon>
        <taxon>Methylorubrum</taxon>
    </lineage>
</organism>
<proteinExistence type="predicted"/>
<gene>
    <name evidence="2" type="ORF">F8B43_1893</name>
</gene>
<reference evidence="2 3" key="1">
    <citation type="submission" date="2019-10" db="EMBL/GenBank/DDBJ databases">
        <title>Draft Genome Sequence of the Caffeine Degrading Methylotroph Methylorubrum populi PINKEL.</title>
        <authorList>
            <person name="Dawson S.C."/>
            <person name="Zhang X."/>
            <person name="Wright M.E."/>
            <person name="Sharma G."/>
            <person name="Langner J.T."/>
            <person name="Ditty J.L."/>
            <person name="Subuyuj G.A."/>
        </authorList>
    </citation>
    <scope>NUCLEOTIDE SEQUENCE [LARGE SCALE GENOMIC DNA]</scope>
    <source>
        <strain evidence="2 3">Pinkel</strain>
    </source>
</reference>
<dbReference type="EMBL" id="WEKV01000009">
    <property type="protein sequence ID" value="KAB7785392.1"/>
    <property type="molecule type" value="Genomic_DNA"/>
</dbReference>
<evidence type="ECO:0000313" key="2">
    <source>
        <dbReference type="EMBL" id="KAB7785392.1"/>
    </source>
</evidence>
<dbReference type="AlphaFoldDB" id="A0A833J6N4"/>
<evidence type="ECO:0000256" key="1">
    <source>
        <dbReference type="SAM" id="MobiDB-lite"/>
    </source>
</evidence>
<sequence>MIPSPPAAQGRVDRARAGGPPFPSVRRVPGRRTVPSVGVVGTRRHSVPMEIPSSRPVIEVVRRVERSTDGDPRHHGGCIMRKIALYAVFPAVIIGSNLSTTPAIGRSPKLMTTRDIDSACQAYGWVGRSARECCSGRCEMVKGERCRCLGNRPSF</sequence>